<dbReference type="PROSITE" id="PS50108">
    <property type="entry name" value="CRIB"/>
    <property type="match status" value="1"/>
</dbReference>
<feature type="compositionally biased region" description="Acidic residues" evidence="1">
    <location>
        <begin position="308"/>
        <end position="319"/>
    </location>
</feature>
<feature type="region of interest" description="Disordered" evidence="1">
    <location>
        <begin position="150"/>
        <end position="176"/>
    </location>
</feature>
<organism evidence="3 4">
    <name type="scientific">Pyxicephalus adspersus</name>
    <name type="common">African bullfrog</name>
    <dbReference type="NCBI Taxonomy" id="30357"/>
    <lineage>
        <taxon>Eukaryota</taxon>
        <taxon>Metazoa</taxon>
        <taxon>Chordata</taxon>
        <taxon>Craniata</taxon>
        <taxon>Vertebrata</taxon>
        <taxon>Euteleostomi</taxon>
        <taxon>Amphibia</taxon>
        <taxon>Batrachia</taxon>
        <taxon>Anura</taxon>
        <taxon>Neobatrachia</taxon>
        <taxon>Ranoidea</taxon>
        <taxon>Pyxicephalidae</taxon>
        <taxon>Pyxicephalinae</taxon>
        <taxon>Pyxicephalus</taxon>
    </lineage>
</organism>
<dbReference type="GO" id="GO:0005886">
    <property type="term" value="C:plasma membrane"/>
    <property type="evidence" value="ECO:0007669"/>
    <property type="project" value="TreeGrafter"/>
</dbReference>
<evidence type="ECO:0000313" key="3">
    <source>
        <dbReference type="EMBL" id="DBA18744.1"/>
    </source>
</evidence>
<dbReference type="GO" id="GO:0030838">
    <property type="term" value="P:positive regulation of actin filament polymerization"/>
    <property type="evidence" value="ECO:0007669"/>
    <property type="project" value="TreeGrafter"/>
</dbReference>
<dbReference type="SMART" id="SM00285">
    <property type="entry name" value="PBD"/>
    <property type="match status" value="1"/>
</dbReference>
<dbReference type="PANTHER" id="PTHR15344:SF7">
    <property type="entry name" value="CDC42 EFFECTOR PROTEIN 1"/>
    <property type="match status" value="1"/>
</dbReference>
<feature type="compositionally biased region" description="Low complexity" evidence="1">
    <location>
        <begin position="150"/>
        <end position="162"/>
    </location>
</feature>
<dbReference type="InterPro" id="IPR051296">
    <property type="entry name" value="Cdc42_Effector_BORG/CEP"/>
</dbReference>
<feature type="compositionally biased region" description="Pro residues" evidence="1">
    <location>
        <begin position="89"/>
        <end position="98"/>
    </location>
</feature>
<dbReference type="GO" id="GO:0007266">
    <property type="term" value="P:Rho protein signal transduction"/>
    <property type="evidence" value="ECO:0007669"/>
    <property type="project" value="TreeGrafter"/>
</dbReference>
<accession>A0AAV2ZWH5</accession>
<evidence type="ECO:0000256" key="1">
    <source>
        <dbReference type="SAM" id="MobiDB-lite"/>
    </source>
</evidence>
<dbReference type="Pfam" id="PF00786">
    <property type="entry name" value="PBD"/>
    <property type="match status" value="1"/>
</dbReference>
<comment type="caution">
    <text evidence="3">The sequence shown here is derived from an EMBL/GenBank/DDBJ whole genome shotgun (WGS) entry which is preliminary data.</text>
</comment>
<feature type="region of interest" description="Disordered" evidence="1">
    <location>
        <begin position="283"/>
        <end position="319"/>
    </location>
</feature>
<gene>
    <name evidence="3" type="ORF">GDO54_016956</name>
</gene>
<feature type="compositionally biased region" description="Polar residues" evidence="1">
    <location>
        <begin position="290"/>
        <end position="300"/>
    </location>
</feature>
<evidence type="ECO:0000259" key="2">
    <source>
        <dbReference type="PROSITE" id="PS50108"/>
    </source>
</evidence>
<protein>
    <recommendedName>
        <fullName evidence="2">CRIB domain-containing protein</fullName>
    </recommendedName>
</protein>
<dbReference type="AlphaFoldDB" id="A0AAV2ZWH5"/>
<dbReference type="PANTHER" id="PTHR15344">
    <property type="entry name" value="CDC42 EFFECTOR PROTEIN BORG"/>
    <property type="match status" value="1"/>
</dbReference>
<sequence length="319" mass="35334">MSLGSLPVIKNLVSRSRRERVQLTTDMISHPLDDFRHTMHVGRKGEVFGDTSFLRNCHEKQRHNRWSYITKKLRQARWMSPEAQSPEHPASPSPPPVSPIIKNAVSLPLLNRRNWDDERDGSSEEAWNCFSETSSPYGVKSGYFTMPRLSTSEDQSEDTSSQKPDDDWASSGLPDREDVSVCTVPVELSSSLWHCDSMQSLVMDFGPSLTEILEGIGFSESPKKTEGASGFSDPILPTTNDDPFQVTIAPNTGIMEVNQSYSDIQVQEPKGLACWEPATIPEDMEMDTDSGITGSEQGSRGVTADLWDSGDGDGSEIEM</sequence>
<dbReference type="GO" id="GO:0005737">
    <property type="term" value="C:cytoplasm"/>
    <property type="evidence" value="ECO:0007669"/>
    <property type="project" value="TreeGrafter"/>
</dbReference>
<dbReference type="InterPro" id="IPR000095">
    <property type="entry name" value="CRIB_dom"/>
</dbReference>
<feature type="region of interest" description="Disordered" evidence="1">
    <location>
        <begin position="77"/>
        <end position="101"/>
    </location>
</feature>
<dbReference type="GO" id="GO:0005856">
    <property type="term" value="C:cytoskeleton"/>
    <property type="evidence" value="ECO:0007669"/>
    <property type="project" value="TreeGrafter"/>
</dbReference>
<proteinExistence type="predicted"/>
<keyword evidence="4" id="KW-1185">Reference proteome</keyword>
<dbReference type="GO" id="GO:0008360">
    <property type="term" value="P:regulation of cell shape"/>
    <property type="evidence" value="ECO:0007669"/>
    <property type="project" value="TreeGrafter"/>
</dbReference>
<dbReference type="Proteomes" id="UP001181693">
    <property type="component" value="Unassembled WGS sequence"/>
</dbReference>
<feature type="domain" description="CRIB" evidence="2">
    <location>
        <begin position="28"/>
        <end position="42"/>
    </location>
</feature>
<name>A0AAV2ZWH5_PYXAD</name>
<dbReference type="EMBL" id="DYDO01000009">
    <property type="protein sequence ID" value="DBA18744.1"/>
    <property type="molecule type" value="Genomic_DNA"/>
</dbReference>
<evidence type="ECO:0000313" key="4">
    <source>
        <dbReference type="Proteomes" id="UP001181693"/>
    </source>
</evidence>
<dbReference type="GO" id="GO:0031267">
    <property type="term" value="F:small GTPase binding"/>
    <property type="evidence" value="ECO:0007669"/>
    <property type="project" value="TreeGrafter"/>
</dbReference>
<reference evidence="3" key="1">
    <citation type="thesis" date="2020" institute="ProQuest LLC" country="789 East Eisenhower Parkway, Ann Arbor, MI, USA">
        <title>Comparative Genomics and Chromosome Evolution.</title>
        <authorList>
            <person name="Mudd A.B."/>
        </authorList>
    </citation>
    <scope>NUCLEOTIDE SEQUENCE</scope>
    <source>
        <strain evidence="3">1538</strain>
        <tissue evidence="3">Blood</tissue>
    </source>
</reference>
<dbReference type="GO" id="GO:0031274">
    <property type="term" value="P:positive regulation of pseudopodium assembly"/>
    <property type="evidence" value="ECO:0007669"/>
    <property type="project" value="TreeGrafter"/>
</dbReference>